<organism evidence="2 3">
    <name type="scientific">Desmophyllum pertusum</name>
    <dbReference type="NCBI Taxonomy" id="174260"/>
    <lineage>
        <taxon>Eukaryota</taxon>
        <taxon>Metazoa</taxon>
        <taxon>Cnidaria</taxon>
        <taxon>Anthozoa</taxon>
        <taxon>Hexacorallia</taxon>
        <taxon>Scleractinia</taxon>
        <taxon>Caryophylliina</taxon>
        <taxon>Caryophylliidae</taxon>
        <taxon>Desmophyllum</taxon>
    </lineage>
</organism>
<dbReference type="Proteomes" id="UP001163046">
    <property type="component" value="Unassembled WGS sequence"/>
</dbReference>
<feature type="region of interest" description="Disordered" evidence="1">
    <location>
        <begin position="199"/>
        <end position="275"/>
    </location>
</feature>
<comment type="caution">
    <text evidence="2">The sequence shown here is derived from an EMBL/GenBank/DDBJ whole genome shotgun (WGS) entry which is preliminary data.</text>
</comment>
<feature type="region of interest" description="Disordered" evidence="1">
    <location>
        <begin position="163"/>
        <end position="182"/>
    </location>
</feature>
<dbReference type="AlphaFoldDB" id="A0A9X0CCW3"/>
<gene>
    <name evidence="2" type="ORF">OS493_034351</name>
</gene>
<keyword evidence="3" id="KW-1185">Reference proteome</keyword>
<protein>
    <submittedName>
        <fullName evidence="2">Uncharacterized protein</fullName>
    </submittedName>
</protein>
<reference evidence="2" key="1">
    <citation type="submission" date="2023-01" db="EMBL/GenBank/DDBJ databases">
        <title>Genome assembly of the deep-sea coral Lophelia pertusa.</title>
        <authorList>
            <person name="Herrera S."/>
            <person name="Cordes E."/>
        </authorList>
    </citation>
    <scope>NUCLEOTIDE SEQUENCE</scope>
    <source>
        <strain evidence="2">USNM1676648</strain>
        <tissue evidence="2">Polyp</tissue>
    </source>
</reference>
<evidence type="ECO:0000256" key="1">
    <source>
        <dbReference type="SAM" id="MobiDB-lite"/>
    </source>
</evidence>
<evidence type="ECO:0000313" key="2">
    <source>
        <dbReference type="EMBL" id="KAJ7321732.1"/>
    </source>
</evidence>
<feature type="compositionally biased region" description="Gly residues" evidence="1">
    <location>
        <begin position="211"/>
        <end position="220"/>
    </location>
</feature>
<sequence length="275" mass="29014">METPSVVEITAGHFRVLGRNVHLNYVKEQLISQRVSFDAEREEQPPAVSVDILADSLYIQDQVQLPGIQTLKLYTRKIITPIWRQVYDPHRPSPLRKSNDGYPGIPGPQVEIYADVIQGSLRVISNGGDGFQDKMQTDVSATACTGQGTRSCNSFGPIKGKTGTAGPAGGDAGKAGDGGDSGIQRVYVNTVEGSVELRTCKGNGAPAPRNGQGGNGGRGGEGAKGRNCEWYTKPPTFSSGGTWITYPKKCRDGGQTTKGSTGDTGAQGPLGGSKF</sequence>
<proteinExistence type="predicted"/>
<feature type="compositionally biased region" description="Gly residues" evidence="1">
    <location>
        <begin position="166"/>
        <end position="181"/>
    </location>
</feature>
<feature type="compositionally biased region" description="Polar residues" evidence="1">
    <location>
        <begin position="254"/>
        <end position="264"/>
    </location>
</feature>
<accession>A0A9X0CCW3</accession>
<name>A0A9X0CCW3_9CNID</name>
<evidence type="ECO:0000313" key="3">
    <source>
        <dbReference type="Proteomes" id="UP001163046"/>
    </source>
</evidence>
<dbReference type="EMBL" id="MU827825">
    <property type="protein sequence ID" value="KAJ7321732.1"/>
    <property type="molecule type" value="Genomic_DNA"/>
</dbReference>